<keyword evidence="1" id="KW-1133">Transmembrane helix</keyword>
<feature type="transmembrane region" description="Helical" evidence="1">
    <location>
        <begin position="167"/>
        <end position="188"/>
    </location>
</feature>
<dbReference type="InterPro" id="IPR002823">
    <property type="entry name" value="DUF112_TM"/>
</dbReference>
<feature type="domain" description="DUF112" evidence="2">
    <location>
        <begin position="20"/>
        <end position="437"/>
    </location>
</feature>
<sequence>MESFSFLIDGFATALSPQNLLFALVGCLLGTILGLLPGIGSTAGMAILIPLTLSMDPAGAIIMLAAIFYGGAYGGTITSVLLNIPGEGESAITCLDGYQMTLRGRAGVALTTAGVGSFLGGTVATIALVFAAQPLSELGLQIGPPEFFSLILIGLALLVGLVGRSVLMGLISACLGLLIAMVGIDPVMGEPRFTFGLPHFFDGVSYVPVLVGLFGLGELLATTGGSAPRPAAPRLRDMLPSRVDARRSAPAVARGTAIGGVIGLIPGVSSAISSLLAYSTERKLSRHRSELGTGAVEGVAAPETANNSHSNASFIPLFTLGIPASPAIAVLMGAFLQNGLTPGPTLFTEEPDLVWAVIASLFIGNLLLLILNVPLVGLWTRILAIPYSVLRAVIFAFVIIGSFAVANSVADIYVMIFFGILGFVFRQVGIPLAPLVLTLILGPFLEGALRESLQISQGSFAIFIDRPLSLAFLILAGVILLGSVLSSSFKRKAGLPADAEV</sequence>
<dbReference type="Proteomes" id="UP001500467">
    <property type="component" value="Unassembled WGS sequence"/>
</dbReference>
<evidence type="ECO:0000313" key="3">
    <source>
        <dbReference type="EMBL" id="GAA1209556.1"/>
    </source>
</evidence>
<feature type="transmembrane region" description="Helical" evidence="1">
    <location>
        <begin position="314"/>
        <end position="335"/>
    </location>
</feature>
<feature type="transmembrane region" description="Helical" evidence="1">
    <location>
        <begin position="142"/>
        <end position="161"/>
    </location>
</feature>
<dbReference type="PANTHER" id="PTHR35342:SF5">
    <property type="entry name" value="TRICARBOXYLIC TRANSPORT PROTEIN"/>
    <property type="match status" value="1"/>
</dbReference>
<reference evidence="3 4" key="1">
    <citation type="journal article" date="2019" name="Int. J. Syst. Evol. Microbiol.">
        <title>The Global Catalogue of Microorganisms (GCM) 10K type strain sequencing project: providing services to taxonomists for standard genome sequencing and annotation.</title>
        <authorList>
            <consortium name="The Broad Institute Genomics Platform"/>
            <consortium name="The Broad Institute Genome Sequencing Center for Infectious Disease"/>
            <person name="Wu L."/>
            <person name="Ma J."/>
        </authorList>
    </citation>
    <scope>NUCLEOTIDE SEQUENCE [LARGE SCALE GENOMIC DNA]</scope>
    <source>
        <strain evidence="3 4">JCM 13022</strain>
    </source>
</reference>
<feature type="transmembrane region" description="Helical" evidence="1">
    <location>
        <begin position="106"/>
        <end position="130"/>
    </location>
</feature>
<evidence type="ECO:0000256" key="1">
    <source>
        <dbReference type="SAM" id="Phobius"/>
    </source>
</evidence>
<feature type="transmembrane region" description="Helical" evidence="1">
    <location>
        <begin position="20"/>
        <end position="49"/>
    </location>
</feature>
<feature type="transmembrane region" description="Helical" evidence="1">
    <location>
        <begin position="61"/>
        <end position="86"/>
    </location>
</feature>
<proteinExistence type="predicted"/>
<feature type="transmembrane region" description="Helical" evidence="1">
    <location>
        <begin position="257"/>
        <end position="278"/>
    </location>
</feature>
<feature type="transmembrane region" description="Helical" evidence="1">
    <location>
        <begin position="392"/>
        <end position="425"/>
    </location>
</feature>
<feature type="transmembrane region" description="Helical" evidence="1">
    <location>
        <begin position="355"/>
        <end position="380"/>
    </location>
</feature>
<dbReference type="EMBL" id="BAAALM010000012">
    <property type="protein sequence ID" value="GAA1209556.1"/>
    <property type="molecule type" value="Genomic_DNA"/>
</dbReference>
<evidence type="ECO:0000259" key="2">
    <source>
        <dbReference type="Pfam" id="PF01970"/>
    </source>
</evidence>
<keyword evidence="1" id="KW-0472">Membrane</keyword>
<keyword evidence="4" id="KW-1185">Reference proteome</keyword>
<feature type="transmembrane region" description="Helical" evidence="1">
    <location>
        <begin position="470"/>
        <end position="489"/>
    </location>
</feature>
<evidence type="ECO:0000313" key="4">
    <source>
        <dbReference type="Proteomes" id="UP001500467"/>
    </source>
</evidence>
<protein>
    <submittedName>
        <fullName evidence="3">Tripartite tricarboxylate transporter permease</fullName>
    </submittedName>
</protein>
<gene>
    <name evidence="3" type="ORF">GCM10009675_32290</name>
</gene>
<dbReference type="RefSeq" id="WP_253859291.1">
    <property type="nucleotide sequence ID" value="NZ_BAAALM010000012.1"/>
</dbReference>
<comment type="caution">
    <text evidence="3">The sequence shown here is derived from an EMBL/GenBank/DDBJ whole genome shotgun (WGS) entry which is preliminary data.</text>
</comment>
<name>A0ABN1VI69_9PSEU</name>
<dbReference type="PANTHER" id="PTHR35342">
    <property type="entry name" value="TRICARBOXYLIC TRANSPORT PROTEIN"/>
    <property type="match status" value="1"/>
</dbReference>
<accession>A0ABN1VI69</accession>
<organism evidence="3 4">
    <name type="scientific">Prauserella alba</name>
    <dbReference type="NCBI Taxonomy" id="176898"/>
    <lineage>
        <taxon>Bacteria</taxon>
        <taxon>Bacillati</taxon>
        <taxon>Actinomycetota</taxon>
        <taxon>Actinomycetes</taxon>
        <taxon>Pseudonocardiales</taxon>
        <taxon>Pseudonocardiaceae</taxon>
        <taxon>Prauserella</taxon>
    </lineage>
</organism>
<keyword evidence="1" id="KW-0812">Transmembrane</keyword>
<dbReference type="Pfam" id="PF01970">
    <property type="entry name" value="TctA"/>
    <property type="match status" value="1"/>
</dbReference>
<feature type="transmembrane region" description="Helical" evidence="1">
    <location>
        <begin position="431"/>
        <end position="449"/>
    </location>
</feature>